<dbReference type="InterPro" id="IPR046348">
    <property type="entry name" value="SIS_dom_sf"/>
</dbReference>
<dbReference type="Gene3D" id="3.40.50.10490">
    <property type="entry name" value="Glucose-6-phosphate isomerase like protein, domain 1"/>
    <property type="match status" value="1"/>
</dbReference>
<keyword evidence="3" id="KW-0804">Transcription</keyword>
<dbReference type="GeneID" id="77330883"/>
<feature type="domain" description="HTH rpiR-type" evidence="4">
    <location>
        <begin position="2"/>
        <end position="78"/>
    </location>
</feature>
<comment type="caution">
    <text evidence="6">The sequence shown here is derived from an EMBL/GenBank/DDBJ whole genome shotgun (WGS) entry which is preliminary data.</text>
</comment>
<feature type="domain" description="SIS" evidence="5">
    <location>
        <begin position="122"/>
        <end position="263"/>
    </location>
</feature>
<dbReference type="InterPro" id="IPR009057">
    <property type="entry name" value="Homeodomain-like_sf"/>
</dbReference>
<dbReference type="InterPro" id="IPR047640">
    <property type="entry name" value="RpiR-like"/>
</dbReference>
<dbReference type="PROSITE" id="PS51464">
    <property type="entry name" value="SIS"/>
    <property type="match status" value="1"/>
</dbReference>
<dbReference type="PANTHER" id="PTHR30514">
    <property type="entry name" value="GLUCOKINASE"/>
    <property type="match status" value="1"/>
</dbReference>
<evidence type="ECO:0008006" key="8">
    <source>
        <dbReference type="Google" id="ProtNLM"/>
    </source>
</evidence>
<sequence>MTNILFKLETKYNVLTKSEKKIADFILKRPQKVIDMTTLDLANSTNTSPSSVVRFGYKVTDGGFQELKTEVSKYLSKRTKPQPIELQPNESIDSIKRKMLSRSTQTLCRVSDEVDEQKIEQVCIRLKRSRTIFLFGFGASFVSALDLTQKLSKVGLNAQCVESVHALISLIATHDARDTLFLISNSGEHNELEAIARVASDYHLCLITLMGTHHNPMTRYSDIDLIYSESEENEFRMAATTSLTAQLFTINVLYYRYLSMDFSNALDTITQSKMALNNYKKHLSKIKFEH</sequence>
<dbReference type="InterPro" id="IPR036388">
    <property type="entry name" value="WH-like_DNA-bd_sf"/>
</dbReference>
<evidence type="ECO:0000256" key="1">
    <source>
        <dbReference type="ARBA" id="ARBA00023015"/>
    </source>
</evidence>
<dbReference type="Gene3D" id="1.10.10.10">
    <property type="entry name" value="Winged helix-like DNA-binding domain superfamily/Winged helix DNA-binding domain"/>
    <property type="match status" value="1"/>
</dbReference>
<dbReference type="EMBL" id="AXDY01000002">
    <property type="protein sequence ID" value="ERS94321.1"/>
    <property type="molecule type" value="Genomic_DNA"/>
</dbReference>
<keyword evidence="7" id="KW-1185">Reference proteome</keyword>
<dbReference type="SUPFAM" id="SSF53697">
    <property type="entry name" value="SIS domain"/>
    <property type="match status" value="1"/>
</dbReference>
<dbReference type="SUPFAM" id="SSF46689">
    <property type="entry name" value="Homeodomain-like"/>
    <property type="match status" value="1"/>
</dbReference>
<evidence type="ECO:0000313" key="6">
    <source>
        <dbReference type="EMBL" id="ERS94321.1"/>
    </source>
</evidence>
<gene>
    <name evidence="6" type="ORF">SSIM_02390</name>
</gene>
<protein>
    <recommendedName>
        <fullName evidence="8">MurR/RpiR family transcriptional regulator</fullName>
    </recommendedName>
</protein>
<dbReference type="Pfam" id="PF01380">
    <property type="entry name" value="SIS"/>
    <property type="match status" value="1"/>
</dbReference>
<reference evidence="6 7" key="1">
    <citation type="journal article" date="2013" name="Genome Announc.">
        <title>Draft Genome Sequence of Staphylococcus simulans UMC-CNS-990, Isolated from a Case of Chronic Bovine Mastitis.</title>
        <authorList>
            <person name="Calcutt M.J."/>
            <person name="Foecking M.F."/>
            <person name="Hsieh H.Y."/>
            <person name="Perry J."/>
            <person name="Stewart G.C."/>
            <person name="Middleton J.R."/>
        </authorList>
    </citation>
    <scope>NUCLEOTIDE SEQUENCE [LARGE SCALE GENOMIC DNA]</scope>
    <source>
        <strain evidence="6 7">UMC-CNS-990</strain>
    </source>
</reference>
<keyword evidence="2" id="KW-0238">DNA-binding</keyword>
<evidence type="ECO:0000259" key="5">
    <source>
        <dbReference type="PROSITE" id="PS51464"/>
    </source>
</evidence>
<dbReference type="PANTHER" id="PTHR30514:SF10">
    <property type="entry name" value="MURR_RPIR FAMILY TRANSCRIPTIONAL REGULATOR"/>
    <property type="match status" value="1"/>
</dbReference>
<accession>A0ABN0PFY0</accession>
<dbReference type="Proteomes" id="UP000017131">
    <property type="component" value="Unassembled WGS sequence"/>
</dbReference>
<organism evidence="6 7">
    <name type="scientific">Staphylococcus simulans UMC-CNS-990</name>
    <dbReference type="NCBI Taxonomy" id="1405498"/>
    <lineage>
        <taxon>Bacteria</taxon>
        <taxon>Bacillati</taxon>
        <taxon>Bacillota</taxon>
        <taxon>Bacilli</taxon>
        <taxon>Bacillales</taxon>
        <taxon>Staphylococcaceae</taxon>
        <taxon>Staphylococcus</taxon>
    </lineage>
</organism>
<name>A0ABN0PFY0_STASI</name>
<keyword evidence="1" id="KW-0805">Transcription regulation</keyword>
<evidence type="ECO:0000313" key="7">
    <source>
        <dbReference type="Proteomes" id="UP000017131"/>
    </source>
</evidence>
<evidence type="ECO:0000256" key="3">
    <source>
        <dbReference type="ARBA" id="ARBA00023163"/>
    </source>
</evidence>
<dbReference type="CDD" id="cd05013">
    <property type="entry name" value="SIS_RpiR"/>
    <property type="match status" value="1"/>
</dbReference>
<evidence type="ECO:0000259" key="4">
    <source>
        <dbReference type="PROSITE" id="PS51071"/>
    </source>
</evidence>
<proteinExistence type="predicted"/>
<dbReference type="Pfam" id="PF01418">
    <property type="entry name" value="HTH_6"/>
    <property type="match status" value="1"/>
</dbReference>
<dbReference type="RefSeq" id="WP_002479651.1">
    <property type="nucleotide sequence ID" value="NZ_AXDY01000002.1"/>
</dbReference>
<dbReference type="InterPro" id="IPR035472">
    <property type="entry name" value="RpiR-like_SIS"/>
</dbReference>
<dbReference type="InterPro" id="IPR000281">
    <property type="entry name" value="HTH_RpiR"/>
</dbReference>
<evidence type="ECO:0000256" key="2">
    <source>
        <dbReference type="ARBA" id="ARBA00023125"/>
    </source>
</evidence>
<dbReference type="InterPro" id="IPR001347">
    <property type="entry name" value="SIS_dom"/>
</dbReference>
<dbReference type="PROSITE" id="PS51071">
    <property type="entry name" value="HTH_RPIR"/>
    <property type="match status" value="1"/>
</dbReference>